<feature type="domain" description="BPTI/Kunitz inhibitor" evidence="8">
    <location>
        <begin position="11"/>
        <end position="60"/>
    </location>
</feature>
<dbReference type="OrthoDB" id="4473401at2759"/>
<dbReference type="InterPro" id="IPR002223">
    <property type="entry name" value="Kunitz_BPTI"/>
</dbReference>
<keyword evidence="10" id="KW-1185">Reference proteome</keyword>
<keyword evidence="6" id="KW-0800">Toxin</keyword>
<evidence type="ECO:0000256" key="6">
    <source>
        <dbReference type="ARBA" id="ARBA00023240"/>
    </source>
</evidence>
<keyword evidence="6" id="KW-1199">Hemostasis impairing toxin</keyword>
<name>A0A077ZE21_TRITR</name>
<dbReference type="Pfam" id="PF00014">
    <property type="entry name" value="Kunitz_BPTI"/>
    <property type="match status" value="3"/>
</dbReference>
<evidence type="ECO:0000313" key="10">
    <source>
        <dbReference type="Proteomes" id="UP000030665"/>
    </source>
</evidence>
<reference evidence="9" key="1">
    <citation type="submission" date="2014-01" db="EMBL/GenBank/DDBJ databases">
        <authorList>
            <person name="Aslett M."/>
        </authorList>
    </citation>
    <scope>NUCLEOTIDE SEQUENCE</scope>
</reference>
<proteinExistence type="predicted"/>
<reference evidence="9" key="2">
    <citation type="submission" date="2014-03" db="EMBL/GenBank/DDBJ databases">
        <title>The whipworm genome and dual-species transcriptomics of an intimate host-pathogen interaction.</title>
        <authorList>
            <person name="Foth B.J."/>
            <person name="Tsai I.J."/>
            <person name="Reid A.J."/>
            <person name="Bancroft A.J."/>
            <person name="Nichol S."/>
            <person name="Tracey A."/>
            <person name="Holroyd N."/>
            <person name="Cotton J.A."/>
            <person name="Stanley E.J."/>
            <person name="Zarowiecki M."/>
            <person name="Liu J.Z."/>
            <person name="Huckvale T."/>
            <person name="Cooper P.J."/>
            <person name="Grencis R.K."/>
            <person name="Berriman M."/>
        </authorList>
    </citation>
    <scope>NUCLEOTIDE SEQUENCE [LARGE SCALE GENOMIC DNA]</scope>
</reference>
<keyword evidence="2" id="KW-0964">Secreted</keyword>
<dbReference type="EMBL" id="HG806377">
    <property type="protein sequence ID" value="CDW58606.1"/>
    <property type="molecule type" value="Genomic_DNA"/>
</dbReference>
<dbReference type="PANTHER" id="PTHR10083">
    <property type="entry name" value="KUNITZ-TYPE PROTEASE INHIBITOR-RELATED"/>
    <property type="match status" value="1"/>
</dbReference>
<feature type="domain" description="BPTI/Kunitz inhibitor" evidence="8">
    <location>
        <begin position="70"/>
        <end position="120"/>
    </location>
</feature>
<dbReference type="PANTHER" id="PTHR10083:SF376">
    <property type="entry name" value="SERINE PEPTIDASE INHIBITOR, KUNITZ TYPE, 3"/>
    <property type="match status" value="1"/>
</dbReference>
<dbReference type="PROSITE" id="PS00280">
    <property type="entry name" value="BPTI_KUNITZ_1"/>
    <property type="match status" value="2"/>
</dbReference>
<dbReference type="AlphaFoldDB" id="A0A077ZE21"/>
<comment type="subcellular location">
    <subcellularLocation>
        <location evidence="1">Secreted</location>
    </subcellularLocation>
</comment>
<evidence type="ECO:0000256" key="7">
    <source>
        <dbReference type="ARBA" id="ARBA00034146"/>
    </source>
</evidence>
<dbReference type="Proteomes" id="UP000030665">
    <property type="component" value="Unassembled WGS sequence"/>
</dbReference>
<accession>A0A077ZE21</accession>
<keyword evidence="3" id="KW-0646">Protease inhibitor</keyword>
<dbReference type="STRING" id="36087.A0A077ZE21"/>
<evidence type="ECO:0000313" key="9">
    <source>
        <dbReference type="EMBL" id="CDW58606.1"/>
    </source>
</evidence>
<protein>
    <submittedName>
        <fullName evidence="9">Serine protease inhibitor 2</fullName>
    </submittedName>
</protein>
<dbReference type="PRINTS" id="PR00759">
    <property type="entry name" value="BASICPTASE"/>
</dbReference>
<dbReference type="InterPro" id="IPR050098">
    <property type="entry name" value="TFPI/VKTCI-like"/>
</dbReference>
<dbReference type="InterPro" id="IPR036880">
    <property type="entry name" value="Kunitz_BPTI_sf"/>
</dbReference>
<keyword evidence="7" id="KW-1203">Blood coagulation cascade inhibiting toxin</keyword>
<dbReference type="PROSITE" id="PS50279">
    <property type="entry name" value="BPTI_KUNITZ_2"/>
    <property type="match status" value="3"/>
</dbReference>
<dbReference type="FunFam" id="4.10.410.10:FF:000020">
    <property type="entry name" value="Collagen, type VI, alpha 3"/>
    <property type="match status" value="2"/>
</dbReference>
<dbReference type="GO" id="GO:0005615">
    <property type="term" value="C:extracellular space"/>
    <property type="evidence" value="ECO:0007669"/>
    <property type="project" value="TreeGrafter"/>
</dbReference>
<evidence type="ECO:0000256" key="1">
    <source>
        <dbReference type="ARBA" id="ARBA00004613"/>
    </source>
</evidence>
<dbReference type="FunFam" id="4.10.410.10:FF:000004">
    <property type="entry name" value="Tissue factor pathway inhibitor"/>
    <property type="match status" value="1"/>
</dbReference>
<dbReference type="SUPFAM" id="SSF57362">
    <property type="entry name" value="BPTI-like"/>
    <property type="match status" value="3"/>
</dbReference>
<evidence type="ECO:0000256" key="5">
    <source>
        <dbReference type="ARBA" id="ARBA00023157"/>
    </source>
</evidence>
<sequence>MCLKQGKKDPCKQPMDAGPCMAAVDRWYYNQETKDCQQFTYGGCQGNENNFSKQECEEKCLDELKSFGICGQPAEAGNCRARHQKWFFKPQTRKCETFYYGGCGGNSNNFDSKQQCETVCLDELTCNQKMDAGPCRGAFQMWYFNRDGKKCEPFTYGGCEGNSNRFETKAACDKKCNRGVNVRRKR</sequence>
<organism evidence="9 10">
    <name type="scientific">Trichuris trichiura</name>
    <name type="common">Whipworm</name>
    <name type="synonym">Trichocephalus trichiurus</name>
    <dbReference type="NCBI Taxonomy" id="36087"/>
    <lineage>
        <taxon>Eukaryota</taxon>
        <taxon>Metazoa</taxon>
        <taxon>Ecdysozoa</taxon>
        <taxon>Nematoda</taxon>
        <taxon>Enoplea</taxon>
        <taxon>Dorylaimia</taxon>
        <taxon>Trichinellida</taxon>
        <taxon>Trichuridae</taxon>
        <taxon>Trichuris</taxon>
    </lineage>
</organism>
<keyword evidence="5" id="KW-1015">Disulfide bond</keyword>
<dbReference type="Gene3D" id="4.10.410.10">
    <property type="entry name" value="Pancreatic trypsin inhibitor Kunitz domain"/>
    <property type="match status" value="3"/>
</dbReference>
<dbReference type="SMART" id="SM00131">
    <property type="entry name" value="KU"/>
    <property type="match status" value="3"/>
</dbReference>
<evidence type="ECO:0000256" key="4">
    <source>
        <dbReference type="ARBA" id="ARBA00022900"/>
    </source>
</evidence>
<feature type="domain" description="BPTI/Kunitz inhibitor" evidence="8">
    <location>
        <begin position="126"/>
        <end position="176"/>
    </location>
</feature>
<evidence type="ECO:0000256" key="2">
    <source>
        <dbReference type="ARBA" id="ARBA00022525"/>
    </source>
</evidence>
<dbReference type="GO" id="GO:0004867">
    <property type="term" value="F:serine-type endopeptidase inhibitor activity"/>
    <property type="evidence" value="ECO:0007669"/>
    <property type="project" value="UniProtKB-KW"/>
</dbReference>
<evidence type="ECO:0000259" key="8">
    <source>
        <dbReference type="PROSITE" id="PS50279"/>
    </source>
</evidence>
<dbReference type="CDD" id="cd00109">
    <property type="entry name" value="Kunitz-type"/>
    <property type="match status" value="3"/>
</dbReference>
<keyword evidence="4" id="KW-0722">Serine protease inhibitor</keyword>
<evidence type="ECO:0000256" key="3">
    <source>
        <dbReference type="ARBA" id="ARBA00022690"/>
    </source>
</evidence>
<gene>
    <name evidence="9" type="ORF">TTRE_0000692901</name>
</gene>
<dbReference type="InterPro" id="IPR020901">
    <property type="entry name" value="Prtase_inh_Kunz-CS"/>
</dbReference>